<dbReference type="PANTHER" id="PTHR30258:SF3">
    <property type="entry name" value="SLL1921 PROTEIN"/>
    <property type="match status" value="1"/>
</dbReference>
<dbReference type="InterPro" id="IPR027417">
    <property type="entry name" value="P-loop_NTPase"/>
</dbReference>
<evidence type="ECO:0000313" key="6">
    <source>
        <dbReference type="Proteomes" id="UP000295063"/>
    </source>
</evidence>
<name>A0A4R1PVX6_9FIRM</name>
<protein>
    <submittedName>
        <fullName evidence="5">Type IV pilus assembly protein PilB</fullName>
    </submittedName>
</protein>
<dbReference type="RefSeq" id="WP_132082750.1">
    <property type="nucleotide sequence ID" value="NZ_SLUI01000014.1"/>
</dbReference>
<accession>A0A4R1PVX6</accession>
<dbReference type="CDD" id="cd01129">
    <property type="entry name" value="PulE-GspE-like"/>
    <property type="match status" value="1"/>
</dbReference>
<keyword evidence="3" id="KW-0067">ATP-binding</keyword>
<dbReference type="GO" id="GO:0005886">
    <property type="term" value="C:plasma membrane"/>
    <property type="evidence" value="ECO:0007669"/>
    <property type="project" value="TreeGrafter"/>
</dbReference>
<gene>
    <name evidence="5" type="ORF">EV210_11456</name>
</gene>
<keyword evidence="2" id="KW-0547">Nucleotide-binding</keyword>
<evidence type="ECO:0000313" key="5">
    <source>
        <dbReference type="EMBL" id="TCL35039.1"/>
    </source>
</evidence>
<organism evidence="5 6">
    <name type="scientific">Anaerospora hongkongensis</name>
    <dbReference type="NCBI Taxonomy" id="244830"/>
    <lineage>
        <taxon>Bacteria</taxon>
        <taxon>Bacillati</taxon>
        <taxon>Bacillota</taxon>
        <taxon>Negativicutes</taxon>
        <taxon>Selenomonadales</taxon>
        <taxon>Sporomusaceae</taxon>
        <taxon>Anaerospora</taxon>
    </lineage>
</organism>
<comment type="similarity">
    <text evidence="1">Belongs to the GSP E family.</text>
</comment>
<comment type="caution">
    <text evidence="5">The sequence shown here is derived from an EMBL/GenBank/DDBJ whole genome shotgun (WGS) entry which is preliminary data.</text>
</comment>
<dbReference type="AlphaFoldDB" id="A0A4R1PVX6"/>
<dbReference type="Gene3D" id="3.40.50.300">
    <property type="entry name" value="P-loop containing nucleotide triphosphate hydrolases"/>
    <property type="match status" value="1"/>
</dbReference>
<proteinExistence type="inferred from homology"/>
<dbReference type="OrthoDB" id="9808272at2"/>
<evidence type="ECO:0000256" key="1">
    <source>
        <dbReference type="ARBA" id="ARBA00006611"/>
    </source>
</evidence>
<feature type="domain" description="Bacterial type II secretion system protein E" evidence="4">
    <location>
        <begin position="53"/>
        <end position="437"/>
    </location>
</feature>
<dbReference type="InterPro" id="IPR001482">
    <property type="entry name" value="T2SS/T4SS_dom"/>
</dbReference>
<dbReference type="FunFam" id="3.30.450.90:FF:000001">
    <property type="entry name" value="Type II secretion system ATPase GspE"/>
    <property type="match status" value="1"/>
</dbReference>
<evidence type="ECO:0000256" key="3">
    <source>
        <dbReference type="ARBA" id="ARBA00022840"/>
    </source>
</evidence>
<dbReference type="PANTHER" id="PTHR30258">
    <property type="entry name" value="TYPE II SECRETION SYSTEM PROTEIN GSPE-RELATED"/>
    <property type="match status" value="1"/>
</dbReference>
<dbReference type="GO" id="GO:0016887">
    <property type="term" value="F:ATP hydrolysis activity"/>
    <property type="evidence" value="ECO:0007669"/>
    <property type="project" value="TreeGrafter"/>
</dbReference>
<dbReference type="Proteomes" id="UP000295063">
    <property type="component" value="Unassembled WGS sequence"/>
</dbReference>
<dbReference type="SUPFAM" id="SSF52540">
    <property type="entry name" value="P-loop containing nucleoside triphosphate hydrolases"/>
    <property type="match status" value="1"/>
</dbReference>
<sequence length="442" mass="48843">MLIGLFFYACGGKWSEDMRKRLEDVLLAAGLLTKEQVDKAFYSSDDKAALLQADDDASVSSIVHSLISQAVREQASDIHIEPEANRVRVRFRIDGMLRECGSFPKQLHAAMVSRIKIISELDIAERRLPQDGRFHVQEQGREIDFRIATIPTILGEKVVIRILDQANRILETQQLGFSEENLLRFRQLCRQAYGMVLITGPTSAGKTTTLYSVLAELNSADKNIITIEDPVEILLSGVNQVQVNQKAGLTFAKGLRSILRQDPNIIMIGEIRDTETADIAIRAAMTGHLVFSTLHTNDAPSALLRLTDMGIEPFLVASSVLGAVAQRLVRMICPHCKQSYIPAADSWERSFLSLKPAAQVHLYRGTGCSCCGYTGYKGRMAIQEVMPVTTGIRELIMKCSNRDEVAALARAAGVSSMREDGIGKVLQGFTTVDEILRVAYTE</sequence>
<dbReference type="GO" id="GO:0005524">
    <property type="term" value="F:ATP binding"/>
    <property type="evidence" value="ECO:0007669"/>
    <property type="project" value="UniProtKB-KW"/>
</dbReference>
<evidence type="ECO:0000256" key="2">
    <source>
        <dbReference type="ARBA" id="ARBA00022741"/>
    </source>
</evidence>
<dbReference type="EMBL" id="SLUI01000014">
    <property type="protein sequence ID" value="TCL35039.1"/>
    <property type="molecule type" value="Genomic_DNA"/>
</dbReference>
<evidence type="ECO:0000259" key="4">
    <source>
        <dbReference type="Pfam" id="PF00437"/>
    </source>
</evidence>
<keyword evidence="6" id="KW-1185">Reference proteome</keyword>
<dbReference type="FunFam" id="3.40.50.300:FF:000398">
    <property type="entry name" value="Type IV pilus assembly ATPase PilB"/>
    <property type="match status" value="1"/>
</dbReference>
<dbReference type="Gene3D" id="3.30.450.90">
    <property type="match status" value="1"/>
</dbReference>
<reference evidence="5 6" key="1">
    <citation type="submission" date="2019-03" db="EMBL/GenBank/DDBJ databases">
        <title>Genomic Encyclopedia of Type Strains, Phase IV (KMG-IV): sequencing the most valuable type-strain genomes for metagenomic binning, comparative biology and taxonomic classification.</title>
        <authorList>
            <person name="Goeker M."/>
        </authorList>
    </citation>
    <scope>NUCLEOTIDE SEQUENCE [LARGE SCALE GENOMIC DNA]</scope>
    <source>
        <strain evidence="5 6">DSM 15969</strain>
    </source>
</reference>
<dbReference type="Pfam" id="PF00437">
    <property type="entry name" value="T2SSE"/>
    <property type="match status" value="1"/>
</dbReference>